<accession>F9W3N1</accession>
<reference evidence="2 3" key="2">
    <citation type="journal article" date="2012" name="Proc. Natl. Acad. Sci. U.S.A.">
        <title>Antigenic diversity is generated by distinct evolutionary mechanisms in African trypanosome species.</title>
        <authorList>
            <person name="Jackson A.P."/>
            <person name="Berry A."/>
            <person name="Aslett M."/>
            <person name="Allison H.C."/>
            <person name="Burton P."/>
            <person name="Vavrova-Anderson J."/>
            <person name="Brown R."/>
            <person name="Browne H."/>
            <person name="Corton N."/>
            <person name="Hauser H."/>
            <person name="Gamble J."/>
            <person name="Gilderthorp R."/>
            <person name="Marcello L."/>
            <person name="McQuillan J."/>
            <person name="Otto T.D."/>
            <person name="Quail M.A."/>
            <person name="Sanders M.J."/>
            <person name="van Tonder A."/>
            <person name="Ginger M.L."/>
            <person name="Field M.C."/>
            <person name="Barry J.D."/>
            <person name="Hertz-Fowler C."/>
            <person name="Berriman M."/>
        </authorList>
    </citation>
    <scope>NUCLEOTIDE SEQUENCE [LARGE SCALE GENOMIC DNA]</scope>
    <source>
        <strain evidence="2 3">IL3000</strain>
    </source>
</reference>
<dbReference type="AlphaFoldDB" id="F9W3N1"/>
<dbReference type="Proteomes" id="UP000000702">
    <property type="component" value="Unassembled WGS sequence"/>
</dbReference>
<sequence>SCFYSPTIFNYLFLFHLLTILFPYFLLSVFFSYLFTCRSFSGVVRQYFYCDYLSVCLGYSAVKSSQWALLFTYFLSFYTLILFFSHSLLSSLMCCRSPKREKG</sequence>
<evidence type="ECO:0000313" key="2">
    <source>
        <dbReference type="EMBL" id="CCD11752.1"/>
    </source>
</evidence>
<protein>
    <submittedName>
        <fullName evidence="2">Uncharacterized protein</fullName>
    </submittedName>
</protein>
<keyword evidence="1" id="KW-0472">Membrane</keyword>
<reference evidence="3" key="1">
    <citation type="submission" date="2011-07" db="EMBL/GenBank/DDBJ databases">
        <title>Divergent evolution of antigenic variation in African trypanosomes.</title>
        <authorList>
            <person name="Jackson A.P."/>
            <person name="Berry A."/>
            <person name="Allison H.C."/>
            <person name="Burton P."/>
            <person name="Anderson J."/>
            <person name="Aslett M."/>
            <person name="Brown R."/>
            <person name="Corton N."/>
            <person name="Harris D."/>
            <person name="Hauser H."/>
            <person name="Gamble J."/>
            <person name="Gilderthorp R."/>
            <person name="McQuillan J."/>
            <person name="Quail M.A."/>
            <person name="Sanders M."/>
            <person name="Van Tonder A."/>
            <person name="Ginger M.L."/>
            <person name="Donelson J.E."/>
            <person name="Field M.C."/>
            <person name="Barry J.D."/>
            <person name="Berriman M."/>
            <person name="Hertz-Fowler C."/>
        </authorList>
    </citation>
    <scope>NUCLEOTIDE SEQUENCE [LARGE SCALE GENOMIC DNA]</scope>
    <source>
        <strain evidence="3">IL3000</strain>
    </source>
</reference>
<feature type="non-terminal residue" evidence="2">
    <location>
        <position position="1"/>
    </location>
</feature>
<organism evidence="2 3">
    <name type="scientific">Trypanosoma congolense (strain IL3000)</name>
    <dbReference type="NCBI Taxonomy" id="1068625"/>
    <lineage>
        <taxon>Eukaryota</taxon>
        <taxon>Discoba</taxon>
        <taxon>Euglenozoa</taxon>
        <taxon>Kinetoplastea</taxon>
        <taxon>Metakinetoplastina</taxon>
        <taxon>Trypanosomatida</taxon>
        <taxon>Trypanosomatidae</taxon>
        <taxon>Trypanosoma</taxon>
        <taxon>Nannomonas</taxon>
    </lineage>
</organism>
<keyword evidence="1" id="KW-0812">Transmembrane</keyword>
<name>F9W3N1_TRYCI</name>
<feature type="transmembrane region" description="Helical" evidence="1">
    <location>
        <begin position="12"/>
        <end position="35"/>
    </location>
</feature>
<feature type="transmembrane region" description="Helical" evidence="1">
    <location>
        <begin position="68"/>
        <end position="92"/>
    </location>
</feature>
<keyword evidence="3" id="KW-1185">Reference proteome</keyword>
<keyword evidence="1" id="KW-1133">Transmembrane helix</keyword>
<evidence type="ECO:0000256" key="1">
    <source>
        <dbReference type="SAM" id="Phobius"/>
    </source>
</evidence>
<dbReference type="EMBL" id="CAEQ01000439">
    <property type="protein sequence ID" value="CCD11752.1"/>
    <property type="molecule type" value="Genomic_DNA"/>
</dbReference>
<gene>
    <name evidence="2" type="ORF">TCIL3000_0_27010</name>
</gene>
<comment type="caution">
    <text evidence="2">The sequence shown here is derived from an EMBL/GenBank/DDBJ whole genome shotgun (WGS) entry which is preliminary data.</text>
</comment>
<evidence type="ECO:0000313" key="3">
    <source>
        <dbReference type="Proteomes" id="UP000000702"/>
    </source>
</evidence>
<proteinExistence type="predicted"/>